<evidence type="ECO:0000313" key="12">
    <source>
        <dbReference type="Proteomes" id="UP000242415"/>
    </source>
</evidence>
<evidence type="ECO:0000256" key="8">
    <source>
        <dbReference type="ARBA" id="ARBA00049243"/>
    </source>
</evidence>
<name>A0A1H3SYA5_9ACTN</name>
<dbReference type="SUPFAM" id="SSF50129">
    <property type="entry name" value="GroES-like"/>
    <property type="match status" value="1"/>
</dbReference>
<comment type="cofactor">
    <cofactor evidence="1 9">
        <name>Zn(2+)</name>
        <dbReference type="ChEBI" id="CHEBI:29105"/>
    </cofactor>
</comment>
<dbReference type="PANTHER" id="PTHR42940:SF8">
    <property type="entry name" value="VACUOLAR PROTEIN SORTING-ASSOCIATED PROTEIN 11"/>
    <property type="match status" value="1"/>
</dbReference>
<dbReference type="InterPro" id="IPR036291">
    <property type="entry name" value="NAD(P)-bd_dom_sf"/>
</dbReference>
<keyword evidence="5 9" id="KW-0862">Zinc</keyword>
<dbReference type="InterPro" id="IPR013149">
    <property type="entry name" value="ADH-like_C"/>
</dbReference>
<evidence type="ECO:0000256" key="6">
    <source>
        <dbReference type="ARBA" id="ARBA00023002"/>
    </source>
</evidence>
<feature type="domain" description="Enoyl reductase (ER)" evidence="10">
    <location>
        <begin position="10"/>
        <end position="332"/>
    </location>
</feature>
<dbReference type="AlphaFoldDB" id="A0A1H3SYA5"/>
<dbReference type="InterPro" id="IPR013154">
    <property type="entry name" value="ADH-like_N"/>
</dbReference>
<dbReference type="InterPro" id="IPR020843">
    <property type="entry name" value="ER"/>
</dbReference>
<dbReference type="SUPFAM" id="SSF51735">
    <property type="entry name" value="NAD(P)-binding Rossmann-fold domains"/>
    <property type="match status" value="1"/>
</dbReference>
<dbReference type="OrthoDB" id="3567264at2"/>
<dbReference type="Proteomes" id="UP000242415">
    <property type="component" value="Unassembled WGS sequence"/>
</dbReference>
<dbReference type="Pfam" id="PF00107">
    <property type="entry name" value="ADH_zinc_N"/>
    <property type="match status" value="1"/>
</dbReference>
<dbReference type="InterPro" id="IPR002328">
    <property type="entry name" value="ADH_Zn_CS"/>
</dbReference>
<evidence type="ECO:0000313" key="11">
    <source>
        <dbReference type="EMBL" id="SDZ42760.1"/>
    </source>
</evidence>
<dbReference type="Pfam" id="PF08240">
    <property type="entry name" value="ADH_N"/>
    <property type="match status" value="1"/>
</dbReference>
<evidence type="ECO:0000259" key="10">
    <source>
        <dbReference type="SMART" id="SM00829"/>
    </source>
</evidence>
<dbReference type="GO" id="GO:0008270">
    <property type="term" value="F:zinc ion binding"/>
    <property type="evidence" value="ECO:0007669"/>
    <property type="project" value="InterPro"/>
</dbReference>
<sequence>MKAALLVQAGPIETKPLQLREVADPTPSATQIVIKVGACGVCRSNLHMVEGDWLPNTPASFPIIPGHEVVGTVSAVGSAVTHLAVGDRVGVQPIWKTCGVCEYCFSGREQLCRQRQITGETLDGGYAEYMLAESAYAYPLPDNLSFEEAAPLFCPGITAYGSVSKAHLTPGQKVAVLGVGGVGHMVIQMAALTGADVYAVTRSAEHQAVAEELGAVKSFNPQGSGGSNVSDNAMDAAIVFAPSDASVAEAMRIVKPGGRIVLGVAQNVGLLDIGDERTVVGSVLGNRQQMREVLNLAAAGKLRSVHADFPLAEANEALALLKAGKVRARAVLVP</sequence>
<comment type="catalytic activity">
    <reaction evidence="8">
        <text>a primary alcohol + NAD(+) = an aldehyde + NADH + H(+)</text>
        <dbReference type="Rhea" id="RHEA:10736"/>
        <dbReference type="ChEBI" id="CHEBI:15378"/>
        <dbReference type="ChEBI" id="CHEBI:15734"/>
        <dbReference type="ChEBI" id="CHEBI:17478"/>
        <dbReference type="ChEBI" id="CHEBI:57540"/>
        <dbReference type="ChEBI" id="CHEBI:57945"/>
        <dbReference type="EC" id="1.1.1.1"/>
    </reaction>
</comment>
<dbReference type="EMBL" id="FNPH01000015">
    <property type="protein sequence ID" value="SDZ42760.1"/>
    <property type="molecule type" value="Genomic_DNA"/>
</dbReference>
<evidence type="ECO:0000256" key="2">
    <source>
        <dbReference type="ARBA" id="ARBA00008072"/>
    </source>
</evidence>
<dbReference type="STRING" id="405436.SAMN05444365_11538"/>
<evidence type="ECO:0000256" key="9">
    <source>
        <dbReference type="RuleBase" id="RU361277"/>
    </source>
</evidence>
<reference evidence="12" key="1">
    <citation type="submission" date="2016-10" db="EMBL/GenBank/DDBJ databases">
        <authorList>
            <person name="Varghese N."/>
            <person name="Submissions S."/>
        </authorList>
    </citation>
    <scope>NUCLEOTIDE SEQUENCE [LARGE SCALE GENOMIC DNA]</scope>
    <source>
        <strain evidence="12">DSM 45245</strain>
    </source>
</reference>
<dbReference type="Gene3D" id="3.40.50.720">
    <property type="entry name" value="NAD(P)-binding Rossmann-like Domain"/>
    <property type="match status" value="1"/>
</dbReference>
<dbReference type="Gene3D" id="3.90.180.10">
    <property type="entry name" value="Medium-chain alcohol dehydrogenases, catalytic domain"/>
    <property type="match status" value="1"/>
</dbReference>
<dbReference type="PANTHER" id="PTHR42940">
    <property type="entry name" value="ALCOHOL DEHYDROGENASE 1-RELATED"/>
    <property type="match status" value="1"/>
</dbReference>
<comment type="similarity">
    <text evidence="2 9">Belongs to the zinc-containing alcohol dehydrogenase family.</text>
</comment>
<protein>
    <recommendedName>
        <fullName evidence="3">alcohol dehydrogenase</fullName>
        <ecNumber evidence="3">1.1.1.1</ecNumber>
    </recommendedName>
</protein>
<evidence type="ECO:0000256" key="3">
    <source>
        <dbReference type="ARBA" id="ARBA00013190"/>
    </source>
</evidence>
<accession>A0A1H3SYA5</accession>
<dbReference type="GO" id="GO:0005737">
    <property type="term" value="C:cytoplasm"/>
    <property type="evidence" value="ECO:0007669"/>
    <property type="project" value="TreeGrafter"/>
</dbReference>
<keyword evidence="6" id="KW-0560">Oxidoreductase</keyword>
<evidence type="ECO:0000256" key="4">
    <source>
        <dbReference type="ARBA" id="ARBA00022723"/>
    </source>
</evidence>
<keyword evidence="4 9" id="KW-0479">Metal-binding</keyword>
<gene>
    <name evidence="11" type="ORF">SAMN05444365_11538</name>
</gene>
<dbReference type="GO" id="GO:0004022">
    <property type="term" value="F:alcohol dehydrogenase (NAD+) activity"/>
    <property type="evidence" value="ECO:0007669"/>
    <property type="project" value="UniProtKB-EC"/>
</dbReference>
<comment type="catalytic activity">
    <reaction evidence="7">
        <text>a secondary alcohol + NAD(+) = a ketone + NADH + H(+)</text>
        <dbReference type="Rhea" id="RHEA:10740"/>
        <dbReference type="ChEBI" id="CHEBI:15378"/>
        <dbReference type="ChEBI" id="CHEBI:17087"/>
        <dbReference type="ChEBI" id="CHEBI:35681"/>
        <dbReference type="ChEBI" id="CHEBI:57540"/>
        <dbReference type="ChEBI" id="CHEBI:57945"/>
        <dbReference type="EC" id="1.1.1.1"/>
    </reaction>
</comment>
<evidence type="ECO:0000256" key="5">
    <source>
        <dbReference type="ARBA" id="ARBA00022833"/>
    </source>
</evidence>
<evidence type="ECO:0000256" key="1">
    <source>
        <dbReference type="ARBA" id="ARBA00001947"/>
    </source>
</evidence>
<organism evidence="11 12">
    <name type="scientific">Micromonospora pattaloongensis</name>
    <dbReference type="NCBI Taxonomy" id="405436"/>
    <lineage>
        <taxon>Bacteria</taxon>
        <taxon>Bacillati</taxon>
        <taxon>Actinomycetota</taxon>
        <taxon>Actinomycetes</taxon>
        <taxon>Micromonosporales</taxon>
        <taxon>Micromonosporaceae</taxon>
        <taxon>Micromonospora</taxon>
    </lineage>
</organism>
<dbReference type="PROSITE" id="PS00059">
    <property type="entry name" value="ADH_ZINC"/>
    <property type="match status" value="1"/>
</dbReference>
<dbReference type="InterPro" id="IPR011032">
    <property type="entry name" value="GroES-like_sf"/>
</dbReference>
<proteinExistence type="inferred from homology"/>
<evidence type="ECO:0000256" key="7">
    <source>
        <dbReference type="ARBA" id="ARBA00049164"/>
    </source>
</evidence>
<dbReference type="EC" id="1.1.1.1" evidence="3"/>
<dbReference type="RefSeq" id="WP_091562424.1">
    <property type="nucleotide sequence ID" value="NZ_FNPH01000015.1"/>
</dbReference>
<keyword evidence="12" id="KW-1185">Reference proteome</keyword>
<dbReference type="SMART" id="SM00829">
    <property type="entry name" value="PKS_ER"/>
    <property type="match status" value="1"/>
</dbReference>